<gene>
    <name evidence="1" type="ORF">LCGC14_1139870</name>
</gene>
<dbReference type="AlphaFoldDB" id="A0A0F9MLL9"/>
<protein>
    <submittedName>
        <fullName evidence="1">Uncharacterized protein</fullName>
    </submittedName>
</protein>
<proteinExistence type="predicted"/>
<dbReference type="EMBL" id="LAZR01005400">
    <property type="protein sequence ID" value="KKN00232.1"/>
    <property type="molecule type" value="Genomic_DNA"/>
</dbReference>
<evidence type="ECO:0000313" key="1">
    <source>
        <dbReference type="EMBL" id="KKN00232.1"/>
    </source>
</evidence>
<reference evidence="1" key="1">
    <citation type="journal article" date="2015" name="Nature">
        <title>Complex archaea that bridge the gap between prokaryotes and eukaryotes.</title>
        <authorList>
            <person name="Spang A."/>
            <person name="Saw J.H."/>
            <person name="Jorgensen S.L."/>
            <person name="Zaremba-Niedzwiedzka K."/>
            <person name="Martijn J."/>
            <person name="Lind A.E."/>
            <person name="van Eijk R."/>
            <person name="Schleper C."/>
            <person name="Guy L."/>
            <person name="Ettema T.J."/>
        </authorList>
    </citation>
    <scope>NUCLEOTIDE SEQUENCE</scope>
</reference>
<name>A0A0F9MLL9_9ZZZZ</name>
<sequence>MSDLTQKELETIGQESGEAARSQMLAAFKRRKITPDLVALRLKQLMNWKETKFFQYEGSVIESDKYRSGGIIMKATALVADIFGARAPEKVDHDHQVTILRPDPIEKRDK</sequence>
<organism evidence="1">
    <name type="scientific">marine sediment metagenome</name>
    <dbReference type="NCBI Taxonomy" id="412755"/>
    <lineage>
        <taxon>unclassified sequences</taxon>
        <taxon>metagenomes</taxon>
        <taxon>ecological metagenomes</taxon>
    </lineage>
</organism>
<accession>A0A0F9MLL9</accession>
<comment type="caution">
    <text evidence="1">The sequence shown here is derived from an EMBL/GenBank/DDBJ whole genome shotgun (WGS) entry which is preliminary data.</text>
</comment>